<dbReference type="UniPathway" id="UPA00223">
    <property type="reaction ID" value="UER00999"/>
</dbReference>
<dbReference type="Gene3D" id="3.30.1490.20">
    <property type="entry name" value="ATP-grasp fold, A domain"/>
    <property type="match status" value="1"/>
</dbReference>
<feature type="binding site" evidence="7">
    <location>
        <position position="272"/>
    </location>
    <ligand>
        <name>substrate</name>
        <note>ligand shared with subunit alpha</note>
    </ligand>
</feature>
<dbReference type="Gene3D" id="3.30.470.20">
    <property type="entry name" value="ATP-grasp fold, B domain"/>
    <property type="match status" value="1"/>
</dbReference>
<keyword evidence="4 7" id="KW-0479">Metal-binding</keyword>
<gene>
    <name evidence="7 10" type="primary">sucC</name>
    <name evidence="10" type="ORF">LF1_24720</name>
</gene>
<dbReference type="FunFam" id="3.40.50.261:FF:000001">
    <property type="entry name" value="Succinate--CoA ligase [ADP-forming] subunit beta"/>
    <property type="match status" value="1"/>
</dbReference>
<keyword evidence="7 8" id="KW-0067">ATP-binding</keyword>
<evidence type="ECO:0000256" key="3">
    <source>
        <dbReference type="ARBA" id="ARBA00022598"/>
    </source>
</evidence>
<protein>
    <recommendedName>
        <fullName evidence="7">Succinate--CoA ligase [ADP-forming] subunit beta</fullName>
        <ecNumber evidence="7">6.2.1.5</ecNumber>
    </recommendedName>
    <alternativeName>
        <fullName evidence="7">Succinyl-CoA synthetase subunit beta</fullName>
        <shortName evidence="7">SCS-beta</shortName>
    </alternativeName>
</protein>
<dbReference type="GO" id="GO:0005829">
    <property type="term" value="C:cytosol"/>
    <property type="evidence" value="ECO:0007669"/>
    <property type="project" value="TreeGrafter"/>
</dbReference>
<reference evidence="10 11" key="1">
    <citation type="submission" date="2019-08" db="EMBL/GenBank/DDBJ databases">
        <title>Deep-cultivation of Planctomycetes and their phenomic and genomic characterization uncovers novel biology.</title>
        <authorList>
            <person name="Wiegand S."/>
            <person name="Jogler M."/>
            <person name="Boedeker C."/>
            <person name="Pinto D."/>
            <person name="Vollmers J."/>
            <person name="Rivas-Marin E."/>
            <person name="Kohn T."/>
            <person name="Peeters S.H."/>
            <person name="Heuer A."/>
            <person name="Rast P."/>
            <person name="Oberbeckmann S."/>
            <person name="Bunk B."/>
            <person name="Jeske O."/>
            <person name="Meyerdierks A."/>
            <person name="Storesund J.E."/>
            <person name="Kallscheuer N."/>
            <person name="Luecker S."/>
            <person name="Lage O.M."/>
            <person name="Pohl T."/>
            <person name="Merkel B.J."/>
            <person name="Hornburger P."/>
            <person name="Mueller R.-W."/>
            <person name="Bruemmer F."/>
            <person name="Labrenz M."/>
            <person name="Spormann A.M."/>
            <person name="Op Den Camp H."/>
            <person name="Overmann J."/>
            <person name="Amann R."/>
            <person name="Jetten M.S.M."/>
            <person name="Mascher T."/>
            <person name="Medema M.H."/>
            <person name="Devos D.P."/>
            <person name="Kaster A.-K."/>
            <person name="Ovreas L."/>
            <person name="Rohde M."/>
            <person name="Galperin M.Y."/>
            <person name="Jogler C."/>
        </authorList>
    </citation>
    <scope>NUCLEOTIDE SEQUENCE [LARGE SCALE GENOMIC DNA]</scope>
    <source>
        <strain evidence="10 11">LF1</strain>
    </source>
</reference>
<dbReference type="Pfam" id="PF08442">
    <property type="entry name" value="ATP-grasp_2"/>
    <property type="match status" value="1"/>
</dbReference>
<dbReference type="Pfam" id="PF00549">
    <property type="entry name" value="Ligase_CoA"/>
    <property type="match status" value="1"/>
</dbReference>
<comment type="caution">
    <text evidence="10">The sequence shown here is derived from an EMBL/GenBank/DDBJ whole genome shotgun (WGS) entry which is preliminary data.</text>
</comment>
<dbReference type="OrthoDB" id="9802602at2"/>
<evidence type="ECO:0000256" key="4">
    <source>
        <dbReference type="ARBA" id="ARBA00022723"/>
    </source>
</evidence>
<keyword evidence="5 7" id="KW-0547">Nucleotide-binding</keyword>
<dbReference type="InterPro" id="IPR013650">
    <property type="entry name" value="ATP-grasp_succ-CoA_synth-type"/>
</dbReference>
<comment type="catalytic activity">
    <reaction evidence="7">
        <text>succinate + ATP + CoA = succinyl-CoA + ADP + phosphate</text>
        <dbReference type="Rhea" id="RHEA:17661"/>
        <dbReference type="ChEBI" id="CHEBI:30031"/>
        <dbReference type="ChEBI" id="CHEBI:30616"/>
        <dbReference type="ChEBI" id="CHEBI:43474"/>
        <dbReference type="ChEBI" id="CHEBI:57287"/>
        <dbReference type="ChEBI" id="CHEBI:57292"/>
        <dbReference type="ChEBI" id="CHEBI:456216"/>
        <dbReference type="EC" id="6.2.1.5"/>
    </reaction>
</comment>
<dbReference type="FunFam" id="3.30.470.20:FF:000002">
    <property type="entry name" value="Succinate--CoA ligase [ADP-forming] subunit beta"/>
    <property type="match status" value="1"/>
</dbReference>
<evidence type="ECO:0000313" key="10">
    <source>
        <dbReference type="EMBL" id="KAA1259934.1"/>
    </source>
</evidence>
<feature type="binding site" evidence="7">
    <location>
        <begin position="329"/>
        <end position="331"/>
    </location>
    <ligand>
        <name>substrate</name>
        <note>ligand shared with subunit alpha</note>
    </ligand>
</feature>
<evidence type="ECO:0000313" key="11">
    <source>
        <dbReference type="Proteomes" id="UP000322699"/>
    </source>
</evidence>
<comment type="similarity">
    <text evidence="1 7">Belongs to the succinate/malate CoA ligase beta subunit family.</text>
</comment>
<dbReference type="Gene3D" id="3.40.50.261">
    <property type="entry name" value="Succinyl-CoA synthetase domains"/>
    <property type="match status" value="1"/>
</dbReference>
<dbReference type="PANTHER" id="PTHR11815">
    <property type="entry name" value="SUCCINYL-COA SYNTHETASE BETA CHAIN"/>
    <property type="match status" value="1"/>
</dbReference>
<dbReference type="InterPro" id="IPR005809">
    <property type="entry name" value="Succ_CoA_ligase-like_bsu"/>
</dbReference>
<evidence type="ECO:0000256" key="5">
    <source>
        <dbReference type="ARBA" id="ARBA00022741"/>
    </source>
</evidence>
<dbReference type="PIRSF" id="PIRSF001554">
    <property type="entry name" value="SucCS_beta"/>
    <property type="match status" value="1"/>
</dbReference>
<keyword evidence="3 7" id="KW-0436">Ligase</keyword>
<dbReference type="GO" id="GO:0006104">
    <property type="term" value="P:succinyl-CoA metabolic process"/>
    <property type="evidence" value="ECO:0007669"/>
    <property type="project" value="TreeGrafter"/>
</dbReference>
<dbReference type="PROSITE" id="PS01217">
    <property type="entry name" value="SUCCINYL_COA_LIG_3"/>
    <property type="match status" value="1"/>
</dbReference>
<feature type="domain" description="ATP-grasp" evidence="9">
    <location>
        <begin position="9"/>
        <end position="55"/>
    </location>
</feature>
<dbReference type="InterPro" id="IPR016102">
    <property type="entry name" value="Succinyl-CoA_synth-like"/>
</dbReference>
<comment type="pathway">
    <text evidence="7">Carbohydrate metabolism; tricarboxylic acid cycle; succinate from succinyl-CoA (ligase route): step 1/1.</text>
</comment>
<feature type="binding site" evidence="7">
    <location>
        <position position="221"/>
    </location>
    <ligand>
        <name>Mg(2+)</name>
        <dbReference type="ChEBI" id="CHEBI:18420"/>
    </ligand>
</feature>
<dbReference type="GO" id="GO:0042709">
    <property type="term" value="C:succinate-CoA ligase complex"/>
    <property type="evidence" value="ECO:0007669"/>
    <property type="project" value="UniProtKB-ARBA"/>
</dbReference>
<evidence type="ECO:0000256" key="6">
    <source>
        <dbReference type="ARBA" id="ARBA00022842"/>
    </source>
</evidence>
<dbReference type="AlphaFoldDB" id="A0A5B1CKT3"/>
<keyword evidence="6 7" id="KW-0460">Magnesium</keyword>
<dbReference type="PROSITE" id="PS50975">
    <property type="entry name" value="ATP_GRASP"/>
    <property type="match status" value="1"/>
</dbReference>
<dbReference type="InterPro" id="IPR013815">
    <property type="entry name" value="ATP_grasp_subdomain_1"/>
</dbReference>
<dbReference type="EC" id="6.2.1.5" evidence="7"/>
<feature type="binding site" evidence="7">
    <location>
        <position position="107"/>
    </location>
    <ligand>
        <name>ATP</name>
        <dbReference type="ChEBI" id="CHEBI:30616"/>
    </ligand>
</feature>
<dbReference type="Proteomes" id="UP000322699">
    <property type="component" value="Unassembled WGS sequence"/>
</dbReference>
<comment type="function">
    <text evidence="7">Succinyl-CoA synthetase functions in the citric acid cycle (TCA), coupling the hydrolysis of succinyl-CoA to the synthesis of either ATP or GTP and thus represents the only step of substrate-level phosphorylation in the TCA. The beta subunit provides nucleotide specificity of the enzyme and binds the substrate succinate, while the binding sites for coenzyme A and phosphate are found in the alpha subunit.</text>
</comment>
<dbReference type="GO" id="GO:0005524">
    <property type="term" value="F:ATP binding"/>
    <property type="evidence" value="ECO:0007669"/>
    <property type="project" value="UniProtKB-UniRule"/>
</dbReference>
<dbReference type="NCBIfam" id="TIGR01016">
    <property type="entry name" value="sucCoAbeta"/>
    <property type="match status" value="1"/>
</dbReference>
<keyword evidence="11" id="KW-1185">Reference proteome</keyword>
<dbReference type="HAMAP" id="MF_00558">
    <property type="entry name" value="Succ_CoA_beta"/>
    <property type="match status" value="1"/>
</dbReference>
<dbReference type="InterPro" id="IPR017866">
    <property type="entry name" value="Succ-CoA_synthase_bsu_CS"/>
</dbReference>
<evidence type="ECO:0000256" key="7">
    <source>
        <dbReference type="HAMAP-Rule" id="MF_00558"/>
    </source>
</evidence>
<dbReference type="SUPFAM" id="SSF52210">
    <property type="entry name" value="Succinyl-CoA synthetase domains"/>
    <property type="match status" value="1"/>
</dbReference>
<evidence type="ECO:0000259" key="9">
    <source>
        <dbReference type="PROSITE" id="PS50975"/>
    </source>
</evidence>
<feature type="binding site" evidence="7">
    <location>
        <position position="207"/>
    </location>
    <ligand>
        <name>Mg(2+)</name>
        <dbReference type="ChEBI" id="CHEBI:18420"/>
    </ligand>
</feature>
<evidence type="ECO:0000256" key="2">
    <source>
        <dbReference type="ARBA" id="ARBA00022532"/>
    </source>
</evidence>
<dbReference type="InterPro" id="IPR011761">
    <property type="entry name" value="ATP-grasp"/>
</dbReference>
<sequence length="394" mass="41964">MKIHEYQGKQLFRQAGVPVLDGVMAKTADDAVAAYDKLGNKIAVVKSQIHAGGRGKGTTKENPDQRGVVVCKNADEVRAAAEGLIGKTLVTIQTGEEGKEVHQVYVEAGCDIARELYLGIVVDRAAMKPVLMVSTEGGVEIETVAEETPELIFKEHFDPAVGLEGFQVRKLCKKLGITGAAAKAAAKFMPAICRFFVDFDCSMCEINPLVITGDDQVIALDAKIEFDSNALYRHPDLLPLRDETEDEPSEARASRSGLSFVKLEGNIGCLVNGAGLAMSTMDIIKYHGGQPANFLDVGGGANAEQVTEAFQILLGDPNCKGVLVNIFGGIARCTTIAAAIIEAGKTVGFEVPLVVRLEGTEVEEGRKMLAECDIDIINATDITDAAKKIVAATK</sequence>
<feature type="binding site" evidence="7">
    <location>
        <position position="110"/>
    </location>
    <ligand>
        <name>ATP</name>
        <dbReference type="ChEBI" id="CHEBI:30616"/>
    </ligand>
</feature>
<comment type="cofactor">
    <cofactor evidence="7">
        <name>Mg(2+)</name>
        <dbReference type="ChEBI" id="CHEBI:18420"/>
    </cofactor>
    <text evidence="7">Binds 1 Mg(2+) ion per subunit.</text>
</comment>
<dbReference type="NCBIfam" id="NF001913">
    <property type="entry name" value="PRK00696.1"/>
    <property type="match status" value="1"/>
</dbReference>
<dbReference type="RefSeq" id="WP_068267053.1">
    <property type="nucleotide sequence ID" value="NZ_LWSK01000152.1"/>
</dbReference>
<name>A0A5B1CKT3_9BACT</name>
<dbReference type="SUPFAM" id="SSF56059">
    <property type="entry name" value="Glutathione synthetase ATP-binding domain-like"/>
    <property type="match status" value="1"/>
</dbReference>
<dbReference type="GO" id="GO:0000287">
    <property type="term" value="F:magnesium ion binding"/>
    <property type="evidence" value="ECO:0007669"/>
    <property type="project" value="UniProtKB-UniRule"/>
</dbReference>
<dbReference type="GO" id="GO:0004775">
    <property type="term" value="F:succinate-CoA ligase (ADP-forming) activity"/>
    <property type="evidence" value="ECO:0007669"/>
    <property type="project" value="UniProtKB-UniRule"/>
</dbReference>
<evidence type="ECO:0000256" key="8">
    <source>
        <dbReference type="PROSITE-ProRule" id="PRU00409"/>
    </source>
</evidence>
<dbReference type="FunFam" id="3.30.1490.20:FF:000002">
    <property type="entry name" value="Succinate--CoA ligase [ADP-forming] subunit beta"/>
    <property type="match status" value="1"/>
</dbReference>
<feature type="binding site" evidence="7">
    <location>
        <position position="115"/>
    </location>
    <ligand>
        <name>ATP</name>
        <dbReference type="ChEBI" id="CHEBI:30616"/>
    </ligand>
</feature>
<comment type="subunit">
    <text evidence="7">Heterotetramer of two alpha and two beta subunits.</text>
</comment>
<dbReference type="GO" id="GO:0006099">
    <property type="term" value="P:tricarboxylic acid cycle"/>
    <property type="evidence" value="ECO:0007669"/>
    <property type="project" value="UniProtKB-UniRule"/>
</dbReference>
<keyword evidence="2 7" id="KW-0816">Tricarboxylic acid cycle</keyword>
<comment type="catalytic activity">
    <reaction evidence="7">
        <text>GTP + succinate + CoA = succinyl-CoA + GDP + phosphate</text>
        <dbReference type="Rhea" id="RHEA:22120"/>
        <dbReference type="ChEBI" id="CHEBI:30031"/>
        <dbReference type="ChEBI" id="CHEBI:37565"/>
        <dbReference type="ChEBI" id="CHEBI:43474"/>
        <dbReference type="ChEBI" id="CHEBI:57287"/>
        <dbReference type="ChEBI" id="CHEBI:57292"/>
        <dbReference type="ChEBI" id="CHEBI:58189"/>
    </reaction>
</comment>
<organism evidence="10 11">
    <name type="scientific">Rubripirellula obstinata</name>
    <dbReference type="NCBI Taxonomy" id="406547"/>
    <lineage>
        <taxon>Bacteria</taxon>
        <taxon>Pseudomonadati</taxon>
        <taxon>Planctomycetota</taxon>
        <taxon>Planctomycetia</taxon>
        <taxon>Pirellulales</taxon>
        <taxon>Pirellulaceae</taxon>
        <taxon>Rubripirellula</taxon>
    </lineage>
</organism>
<dbReference type="EMBL" id="VRLW01000001">
    <property type="protein sequence ID" value="KAA1259934.1"/>
    <property type="molecule type" value="Genomic_DNA"/>
</dbReference>
<feature type="binding site" evidence="7">
    <location>
        <position position="46"/>
    </location>
    <ligand>
        <name>ATP</name>
        <dbReference type="ChEBI" id="CHEBI:30616"/>
    </ligand>
</feature>
<feature type="binding site" evidence="7">
    <location>
        <begin position="53"/>
        <end position="55"/>
    </location>
    <ligand>
        <name>ATP</name>
        <dbReference type="ChEBI" id="CHEBI:30616"/>
    </ligand>
</feature>
<accession>A0A5B1CKT3</accession>
<evidence type="ECO:0000256" key="1">
    <source>
        <dbReference type="ARBA" id="ARBA00009182"/>
    </source>
</evidence>
<dbReference type="PANTHER" id="PTHR11815:SF10">
    <property type="entry name" value="SUCCINATE--COA LIGASE [GDP-FORMING] SUBUNIT BETA, MITOCHONDRIAL"/>
    <property type="match status" value="1"/>
</dbReference>
<dbReference type="GO" id="GO:0004776">
    <property type="term" value="F:succinate-CoA ligase (GDP-forming) activity"/>
    <property type="evidence" value="ECO:0007669"/>
    <property type="project" value="RHEA"/>
</dbReference>
<proteinExistence type="inferred from homology"/>
<dbReference type="InterPro" id="IPR005811">
    <property type="entry name" value="SUCC_ACL_C"/>
</dbReference>